<feature type="transmembrane region" description="Helical" evidence="1">
    <location>
        <begin position="101"/>
        <end position="130"/>
    </location>
</feature>
<dbReference type="EMBL" id="CP003179">
    <property type="protein sequence ID" value="AEW04077.1"/>
    <property type="molecule type" value="Genomic_DNA"/>
</dbReference>
<feature type="transmembrane region" description="Helical" evidence="1">
    <location>
        <begin position="172"/>
        <end position="199"/>
    </location>
</feature>
<keyword evidence="1" id="KW-1133">Transmembrane helix</keyword>
<keyword evidence="3" id="KW-1185">Reference proteome</keyword>
<dbReference type="AlphaFoldDB" id="G8TZA8"/>
<proteinExistence type="predicted"/>
<protein>
    <submittedName>
        <fullName evidence="2">Uncharacterized protein</fullName>
    </submittedName>
</protein>
<feature type="transmembrane region" description="Helical" evidence="1">
    <location>
        <begin position="252"/>
        <end position="270"/>
    </location>
</feature>
<dbReference type="STRING" id="679936.Sulac_0536"/>
<reference evidence="2 3" key="2">
    <citation type="journal article" date="2012" name="Stand. Genomic Sci.">
        <title>Complete genome sequence of the moderately thermophilic mineral-sulfide-oxidizing firmicute Sulfobacillus acidophilus type strain (NAL(T)).</title>
        <authorList>
            <person name="Anderson I."/>
            <person name="Chertkov O."/>
            <person name="Chen A."/>
            <person name="Saunders E."/>
            <person name="Lapidus A."/>
            <person name="Nolan M."/>
            <person name="Lucas S."/>
            <person name="Hammon N."/>
            <person name="Deshpande S."/>
            <person name="Cheng J.F."/>
            <person name="Han C."/>
            <person name="Tapia R."/>
            <person name="Goodwin L.A."/>
            <person name="Pitluck S."/>
            <person name="Liolios K."/>
            <person name="Pagani I."/>
            <person name="Ivanova N."/>
            <person name="Mikhailova N."/>
            <person name="Pati A."/>
            <person name="Palaniappan K."/>
            <person name="Land M."/>
            <person name="Pan C."/>
            <person name="Rohde M."/>
            <person name="Pukall R."/>
            <person name="Goker M."/>
            <person name="Detter J.C."/>
            <person name="Woyke T."/>
            <person name="Bristow J."/>
            <person name="Eisen J.A."/>
            <person name="Markowitz V."/>
            <person name="Hugenholtz P."/>
            <person name="Kyrpides N.C."/>
            <person name="Klenk H.P."/>
            <person name="Mavromatis K."/>
        </authorList>
    </citation>
    <scope>NUCLEOTIDE SEQUENCE [LARGE SCALE GENOMIC DNA]</scope>
    <source>
        <strain evidence="3">ATCC 700253 / DSM 10332 / NAL</strain>
    </source>
</reference>
<feature type="transmembrane region" description="Helical" evidence="1">
    <location>
        <begin position="16"/>
        <end position="35"/>
    </location>
</feature>
<organism evidence="2 3">
    <name type="scientific">Sulfobacillus acidophilus (strain ATCC 700253 / DSM 10332 / NAL)</name>
    <dbReference type="NCBI Taxonomy" id="679936"/>
    <lineage>
        <taxon>Bacteria</taxon>
        <taxon>Bacillati</taxon>
        <taxon>Bacillota</taxon>
        <taxon>Clostridia</taxon>
        <taxon>Eubacteriales</taxon>
        <taxon>Clostridiales Family XVII. Incertae Sedis</taxon>
        <taxon>Sulfobacillus</taxon>
    </lineage>
</organism>
<dbReference type="PATRIC" id="fig|679936.5.peg.562"/>
<sequence length="278" mass="30777">MFRSEWHRIQSRWKQWLFAVTIMVVFIGQGLWSYARVPSVDTHQNAYMAYLSALGSGSSAYWIGVLPLIAVLIAADSVAWDRRTGSLRFYLARTDRLRYILGKWLAVMAFTALIVALGLAISGSVAAIAFPDTLPPWHWVHGVATLTTAGVPAMYRNPYPVFAHALFFRHPLLYAVLISGLVLLSAGVWASLALVLSLWTTNIYMVLAGPWIVYLGSTILLGLPMVAATPWAPLVMSGPLVNSFSGPVVAALAYWALALMFFGWVLIASFRRRRDFLD</sequence>
<evidence type="ECO:0000256" key="1">
    <source>
        <dbReference type="SAM" id="Phobius"/>
    </source>
</evidence>
<keyword evidence="1" id="KW-0472">Membrane</keyword>
<dbReference type="KEGG" id="sap:Sulac_0536"/>
<dbReference type="HOGENOM" id="CLU_1029344_0_0_9"/>
<evidence type="ECO:0000313" key="3">
    <source>
        <dbReference type="Proteomes" id="UP000005439"/>
    </source>
</evidence>
<accession>G8TZA8</accession>
<feature type="transmembrane region" description="Helical" evidence="1">
    <location>
        <begin position="211"/>
        <end position="232"/>
    </location>
</feature>
<name>G8TZA8_SULAD</name>
<feature type="transmembrane region" description="Helical" evidence="1">
    <location>
        <begin position="60"/>
        <end position="80"/>
    </location>
</feature>
<gene>
    <name evidence="2" type="ordered locus">Sulac_0536</name>
</gene>
<keyword evidence="1" id="KW-0812">Transmembrane</keyword>
<dbReference type="Proteomes" id="UP000005439">
    <property type="component" value="Chromosome"/>
</dbReference>
<reference evidence="3" key="1">
    <citation type="submission" date="2011-12" db="EMBL/GenBank/DDBJ databases">
        <title>The complete genome of chromosome of Sulfobacillus acidophilus DSM 10332.</title>
        <authorList>
            <person name="Lucas S."/>
            <person name="Han J."/>
            <person name="Lapidus A."/>
            <person name="Bruce D."/>
            <person name="Goodwin L."/>
            <person name="Pitluck S."/>
            <person name="Peters L."/>
            <person name="Kyrpides N."/>
            <person name="Mavromatis K."/>
            <person name="Ivanova N."/>
            <person name="Mikhailova N."/>
            <person name="Chertkov O."/>
            <person name="Saunders E."/>
            <person name="Detter J.C."/>
            <person name="Tapia R."/>
            <person name="Han C."/>
            <person name="Land M."/>
            <person name="Hauser L."/>
            <person name="Markowitz V."/>
            <person name="Cheng J.-F."/>
            <person name="Hugenholtz P."/>
            <person name="Woyke T."/>
            <person name="Wu D."/>
            <person name="Pukall R."/>
            <person name="Gehrich-Schroeter G."/>
            <person name="Schneider S."/>
            <person name="Klenk H.-P."/>
            <person name="Eisen J.A."/>
        </authorList>
    </citation>
    <scope>NUCLEOTIDE SEQUENCE [LARGE SCALE GENOMIC DNA]</scope>
    <source>
        <strain evidence="3">ATCC 700253 / DSM 10332 / NAL</strain>
    </source>
</reference>
<evidence type="ECO:0000313" key="2">
    <source>
        <dbReference type="EMBL" id="AEW04077.1"/>
    </source>
</evidence>